<sequence length="53" mass="6249">MSKLMLRMLQGQRLKLNCQVCLQEFSNMNLIIYRGFFSLTGCLLMFLRACVRD</sequence>
<dbReference type="HOGENOM" id="CLU_3071864_0_0_1"/>
<dbReference type="AlphaFoldDB" id="A0A0D3ERM8"/>
<keyword evidence="1" id="KW-1133">Transmembrane helix</keyword>
<evidence type="ECO:0000313" key="3">
    <source>
        <dbReference type="Proteomes" id="UP000026960"/>
    </source>
</evidence>
<dbReference type="EnsemblPlants" id="OBART01G23960.1">
    <property type="protein sequence ID" value="OBART01G23960.1"/>
    <property type="gene ID" value="OBART01G23960"/>
</dbReference>
<dbReference type="PaxDb" id="65489-OBART01G23960.1"/>
<reference evidence="2" key="2">
    <citation type="submission" date="2015-03" db="UniProtKB">
        <authorList>
            <consortium name="EnsemblPlants"/>
        </authorList>
    </citation>
    <scope>IDENTIFICATION</scope>
</reference>
<dbReference type="Proteomes" id="UP000026960">
    <property type="component" value="Chromosome 1"/>
</dbReference>
<proteinExistence type="predicted"/>
<organism evidence="2">
    <name type="scientific">Oryza barthii</name>
    <dbReference type="NCBI Taxonomy" id="65489"/>
    <lineage>
        <taxon>Eukaryota</taxon>
        <taxon>Viridiplantae</taxon>
        <taxon>Streptophyta</taxon>
        <taxon>Embryophyta</taxon>
        <taxon>Tracheophyta</taxon>
        <taxon>Spermatophyta</taxon>
        <taxon>Magnoliopsida</taxon>
        <taxon>Liliopsida</taxon>
        <taxon>Poales</taxon>
        <taxon>Poaceae</taxon>
        <taxon>BOP clade</taxon>
        <taxon>Oryzoideae</taxon>
        <taxon>Oryzeae</taxon>
        <taxon>Oryzinae</taxon>
        <taxon>Oryza</taxon>
    </lineage>
</organism>
<feature type="transmembrane region" description="Helical" evidence="1">
    <location>
        <begin position="31"/>
        <end position="51"/>
    </location>
</feature>
<evidence type="ECO:0000256" key="1">
    <source>
        <dbReference type="SAM" id="Phobius"/>
    </source>
</evidence>
<evidence type="ECO:0000313" key="2">
    <source>
        <dbReference type="EnsemblPlants" id="OBART01G23960.1"/>
    </source>
</evidence>
<keyword evidence="1" id="KW-0812">Transmembrane</keyword>
<keyword evidence="3" id="KW-1185">Reference proteome</keyword>
<reference evidence="2" key="1">
    <citation type="journal article" date="2009" name="Rice">
        <title>De Novo Next Generation Sequencing of Plant Genomes.</title>
        <authorList>
            <person name="Rounsley S."/>
            <person name="Marri P.R."/>
            <person name="Yu Y."/>
            <person name="He R."/>
            <person name="Sisneros N."/>
            <person name="Goicoechea J.L."/>
            <person name="Lee S.J."/>
            <person name="Angelova A."/>
            <person name="Kudrna D."/>
            <person name="Luo M."/>
            <person name="Affourtit J."/>
            <person name="Desany B."/>
            <person name="Knight J."/>
            <person name="Niazi F."/>
            <person name="Egholm M."/>
            <person name="Wing R.A."/>
        </authorList>
    </citation>
    <scope>NUCLEOTIDE SEQUENCE [LARGE SCALE GENOMIC DNA]</scope>
    <source>
        <strain evidence="2">cv. IRGC 105608</strain>
    </source>
</reference>
<dbReference type="Gramene" id="OBART01G23960.1">
    <property type="protein sequence ID" value="OBART01G23960.1"/>
    <property type="gene ID" value="OBART01G23960"/>
</dbReference>
<name>A0A0D3ERM8_9ORYZ</name>
<protein>
    <submittedName>
        <fullName evidence="2">Uncharacterized protein</fullName>
    </submittedName>
</protein>
<accession>A0A0D3ERM8</accession>
<keyword evidence="1" id="KW-0472">Membrane</keyword>